<feature type="transmembrane region" description="Helical" evidence="1">
    <location>
        <begin position="224"/>
        <end position="241"/>
    </location>
</feature>
<evidence type="ECO:0000259" key="2">
    <source>
        <dbReference type="Pfam" id="PF02517"/>
    </source>
</evidence>
<protein>
    <recommendedName>
        <fullName evidence="2">CAAX prenyl protease 2/Lysostaphin resistance protein A-like domain-containing protein</fullName>
    </recommendedName>
</protein>
<feature type="transmembrane region" description="Helical" evidence="1">
    <location>
        <begin position="118"/>
        <end position="142"/>
    </location>
</feature>
<evidence type="ECO:0000313" key="4">
    <source>
        <dbReference type="Proteomes" id="UP001465153"/>
    </source>
</evidence>
<accession>A0ABQ0A583</accession>
<reference evidence="3 4" key="1">
    <citation type="submission" date="2024-04" db="EMBL/GenBank/DDBJ databases">
        <title>Draft genome sequence of Sessilibacter corallicola NBRC 116591.</title>
        <authorList>
            <person name="Miyakawa T."/>
            <person name="Kusuya Y."/>
            <person name="Miura T."/>
        </authorList>
    </citation>
    <scope>NUCLEOTIDE SEQUENCE [LARGE SCALE GENOMIC DNA]</scope>
    <source>
        <strain evidence="3 4">KU-00831-HH</strain>
    </source>
</reference>
<name>A0ABQ0A583_9GAMM</name>
<keyword evidence="1" id="KW-1133">Transmembrane helix</keyword>
<keyword evidence="1" id="KW-0812">Transmembrane</keyword>
<dbReference type="Pfam" id="PF02517">
    <property type="entry name" value="Rce1-like"/>
    <property type="match status" value="1"/>
</dbReference>
<feature type="transmembrane region" description="Helical" evidence="1">
    <location>
        <begin position="179"/>
        <end position="203"/>
    </location>
</feature>
<feature type="transmembrane region" description="Helical" evidence="1">
    <location>
        <begin position="154"/>
        <end position="173"/>
    </location>
</feature>
<feature type="transmembrane region" description="Helical" evidence="1">
    <location>
        <begin position="48"/>
        <end position="66"/>
    </location>
</feature>
<comment type="caution">
    <text evidence="3">The sequence shown here is derived from an EMBL/GenBank/DDBJ whole genome shotgun (WGS) entry which is preliminary data.</text>
</comment>
<feature type="transmembrane region" description="Helical" evidence="1">
    <location>
        <begin position="25"/>
        <end position="42"/>
    </location>
</feature>
<dbReference type="InterPro" id="IPR003675">
    <property type="entry name" value="Rce1/LyrA-like_dom"/>
</dbReference>
<organism evidence="3 4">
    <name type="scientific">Sessilibacter corallicola</name>
    <dbReference type="NCBI Taxonomy" id="2904075"/>
    <lineage>
        <taxon>Bacteria</taxon>
        <taxon>Pseudomonadati</taxon>
        <taxon>Pseudomonadota</taxon>
        <taxon>Gammaproteobacteria</taxon>
        <taxon>Cellvibrionales</taxon>
        <taxon>Cellvibrionaceae</taxon>
        <taxon>Sessilibacter</taxon>
    </lineage>
</organism>
<gene>
    <name evidence="3" type="ORF">NBRC116591_06220</name>
</gene>
<proteinExistence type="predicted"/>
<keyword evidence="4" id="KW-1185">Reference proteome</keyword>
<feature type="transmembrane region" description="Helical" evidence="1">
    <location>
        <begin position="247"/>
        <end position="263"/>
    </location>
</feature>
<keyword evidence="1" id="KW-0472">Membrane</keyword>
<dbReference type="Proteomes" id="UP001465153">
    <property type="component" value="Unassembled WGS sequence"/>
</dbReference>
<evidence type="ECO:0000256" key="1">
    <source>
        <dbReference type="SAM" id="Phobius"/>
    </source>
</evidence>
<sequence>MHNTFMHSTSMQSTSMNSTLNQTQCYRGVLFSGLILVLGFILSQLSFLSGSQLALLALITLLLLAYAKKPIYKQSRLWQLLIFPIIAAAFVIATTKSSDIIKPSVFYAEELYPGGKPFHLQLNVGKTLAGYLLLIWLLPLWLNNQKRTLSIRKSTIITLAFTSLIISTAWVLLDLDIHLKHWVFIALFLPVNLLTTCVAEEAFIRLSLQKPLEHFLASALRSSVIIKGLPIVITTVLFVALHGVSEISGIITFALAGLLYGLVYTLTNRLLFTILLHFAVNALHFIFLTYPI</sequence>
<evidence type="ECO:0000313" key="3">
    <source>
        <dbReference type="EMBL" id="GAA6166812.1"/>
    </source>
</evidence>
<feature type="transmembrane region" description="Helical" evidence="1">
    <location>
        <begin position="78"/>
        <end position="98"/>
    </location>
</feature>
<feature type="domain" description="CAAX prenyl protease 2/Lysostaphin resistance protein A-like" evidence="2">
    <location>
        <begin position="184"/>
        <end position="283"/>
    </location>
</feature>
<feature type="transmembrane region" description="Helical" evidence="1">
    <location>
        <begin position="270"/>
        <end position="290"/>
    </location>
</feature>
<dbReference type="EMBL" id="BAABWN010000002">
    <property type="protein sequence ID" value="GAA6166812.1"/>
    <property type="molecule type" value="Genomic_DNA"/>
</dbReference>